<accession>A0A2U3QW82</accession>
<protein>
    <submittedName>
        <fullName evidence="1">Integrase</fullName>
    </submittedName>
</protein>
<organism evidence="1 2">
    <name type="scientific">Orientia tsutsugamushi</name>
    <name type="common">Rickettsia tsutsugamushi</name>
    <dbReference type="NCBI Taxonomy" id="784"/>
    <lineage>
        <taxon>Bacteria</taxon>
        <taxon>Pseudomonadati</taxon>
        <taxon>Pseudomonadota</taxon>
        <taxon>Alphaproteobacteria</taxon>
        <taxon>Rickettsiales</taxon>
        <taxon>Rickettsiaceae</taxon>
        <taxon>Rickettsieae</taxon>
        <taxon>Orientia</taxon>
    </lineage>
</organism>
<dbReference type="EMBL" id="LS398547">
    <property type="protein sequence ID" value="SPR05245.1"/>
    <property type="molecule type" value="Genomic_DNA"/>
</dbReference>
<evidence type="ECO:0000313" key="1">
    <source>
        <dbReference type="EMBL" id="SPR05245.1"/>
    </source>
</evidence>
<proteinExistence type="predicted"/>
<reference evidence="2" key="1">
    <citation type="submission" date="2018-03" db="EMBL/GenBank/DDBJ databases">
        <authorList>
            <person name="Batty M. E."/>
            <person name="Batty M E."/>
        </authorList>
    </citation>
    <scope>NUCLEOTIDE SEQUENCE [LARGE SCALE GENOMIC DNA]</scope>
</reference>
<name>A0A2U3QW82_ORITS</name>
<evidence type="ECO:0000313" key="2">
    <source>
        <dbReference type="Proteomes" id="UP000244960"/>
    </source>
</evidence>
<dbReference type="Proteomes" id="UP000244960">
    <property type="component" value="Chromosome I"/>
</dbReference>
<sequence length="70" mass="8272">MKKTRIYSDKVVQWLRGRKSSSGRLTLYVEQKFKNQSLKIKIVVFPNLSIKEARYLPKIHAMSLRPCTVY</sequence>
<dbReference type="AlphaFoldDB" id="A0A2U3QW82"/>
<gene>
    <name evidence="1" type="ORF">UT176_00685</name>
</gene>